<dbReference type="InterPro" id="IPR001594">
    <property type="entry name" value="Palmitoyltrfase_DHHC"/>
</dbReference>
<evidence type="ECO:0000313" key="11">
    <source>
        <dbReference type="Proteomes" id="UP000789595"/>
    </source>
</evidence>
<evidence type="ECO:0000256" key="1">
    <source>
        <dbReference type="ARBA" id="ARBA00004141"/>
    </source>
</evidence>
<feature type="transmembrane region" description="Helical" evidence="7">
    <location>
        <begin position="12"/>
        <end position="31"/>
    </location>
</feature>
<feature type="domain" description="Palmitoyltransferase DHHC" evidence="9">
    <location>
        <begin position="104"/>
        <end position="242"/>
    </location>
</feature>
<keyword evidence="6 7" id="KW-0012">Acyltransferase</keyword>
<dbReference type="PANTHER" id="PTHR22883">
    <property type="entry name" value="ZINC FINGER DHHC DOMAIN CONTAINING PROTEIN"/>
    <property type="match status" value="1"/>
</dbReference>
<dbReference type="GO" id="GO:0016020">
    <property type="term" value="C:membrane"/>
    <property type="evidence" value="ECO:0007669"/>
    <property type="project" value="UniProtKB-SubCell"/>
</dbReference>
<dbReference type="EMBL" id="CAKKNE010000003">
    <property type="protein sequence ID" value="CAH0372800.1"/>
    <property type="molecule type" value="Genomic_DNA"/>
</dbReference>
<dbReference type="GO" id="GO:0005794">
    <property type="term" value="C:Golgi apparatus"/>
    <property type="evidence" value="ECO:0007669"/>
    <property type="project" value="TreeGrafter"/>
</dbReference>
<keyword evidence="2 7" id="KW-0808">Transferase</keyword>
<organism evidence="10 11">
    <name type="scientific">Pelagomonas calceolata</name>
    <dbReference type="NCBI Taxonomy" id="35677"/>
    <lineage>
        <taxon>Eukaryota</taxon>
        <taxon>Sar</taxon>
        <taxon>Stramenopiles</taxon>
        <taxon>Ochrophyta</taxon>
        <taxon>Pelagophyceae</taxon>
        <taxon>Pelagomonadales</taxon>
        <taxon>Pelagomonadaceae</taxon>
        <taxon>Pelagomonas</taxon>
    </lineage>
</organism>
<dbReference type="PROSITE" id="PS50216">
    <property type="entry name" value="DHHC"/>
    <property type="match status" value="1"/>
</dbReference>
<evidence type="ECO:0000256" key="3">
    <source>
        <dbReference type="ARBA" id="ARBA00022692"/>
    </source>
</evidence>
<feature type="compositionally biased region" description="Low complexity" evidence="8">
    <location>
        <begin position="291"/>
        <end position="305"/>
    </location>
</feature>
<feature type="transmembrane region" description="Helical" evidence="7">
    <location>
        <begin position="149"/>
        <end position="173"/>
    </location>
</feature>
<dbReference type="GO" id="GO:0005783">
    <property type="term" value="C:endoplasmic reticulum"/>
    <property type="evidence" value="ECO:0007669"/>
    <property type="project" value="TreeGrafter"/>
</dbReference>
<evidence type="ECO:0000256" key="2">
    <source>
        <dbReference type="ARBA" id="ARBA00022679"/>
    </source>
</evidence>
<comment type="domain">
    <text evidence="7">The DHHC domain is required for palmitoyltransferase activity.</text>
</comment>
<evidence type="ECO:0000256" key="4">
    <source>
        <dbReference type="ARBA" id="ARBA00022989"/>
    </source>
</evidence>
<keyword evidence="3 7" id="KW-0812">Transmembrane</keyword>
<gene>
    <name evidence="10" type="ORF">PECAL_3P28430</name>
</gene>
<dbReference type="AlphaFoldDB" id="A0A8J2SJ29"/>
<evidence type="ECO:0000256" key="6">
    <source>
        <dbReference type="ARBA" id="ARBA00023315"/>
    </source>
</evidence>
<comment type="subcellular location">
    <subcellularLocation>
        <location evidence="1">Membrane</location>
        <topology evidence="1">Multi-pass membrane protein</topology>
    </subcellularLocation>
</comment>
<protein>
    <recommendedName>
        <fullName evidence="7">Palmitoyltransferase</fullName>
        <ecNumber evidence="7">2.3.1.225</ecNumber>
    </recommendedName>
</protein>
<keyword evidence="11" id="KW-1185">Reference proteome</keyword>
<dbReference type="Pfam" id="PF01529">
    <property type="entry name" value="DHHC"/>
    <property type="match status" value="1"/>
</dbReference>
<proteinExistence type="inferred from homology"/>
<feature type="transmembrane region" description="Helical" evidence="7">
    <location>
        <begin position="202"/>
        <end position="227"/>
    </location>
</feature>
<dbReference type="Proteomes" id="UP000789595">
    <property type="component" value="Unassembled WGS sequence"/>
</dbReference>
<comment type="caution">
    <text evidence="10">The sequence shown here is derived from an EMBL/GenBank/DDBJ whole genome shotgun (WGS) entry which is preliminary data.</text>
</comment>
<evidence type="ECO:0000256" key="7">
    <source>
        <dbReference type="RuleBase" id="RU079119"/>
    </source>
</evidence>
<feature type="transmembrane region" description="Helical" evidence="7">
    <location>
        <begin position="43"/>
        <end position="64"/>
    </location>
</feature>
<sequence>MRENGFDYPLHPLQCLTWALFPVVLLDFYWLLLPLLPGEATRWAVGTVYTAAAATTFFCAWITAAVDPRDPSVAAAAPPATNRLARCCEPLALWPPPVGEDTCRCYLCQVHVFASSKHCRFCDKCVLRFDHHCKWLNTRACVGAKNYGYFLAVIASTCVFTTMQLALSVYVVVELAVPDRRRSAVAARARRHAVGRERGVDAVLALVCAYAALLVPLVVLIGQLALFHAMLVRRGLTTYEYILGEQRVDERPSAPPRTICEPCAPPIPPATPEDSPDLVVVERGRGDGSPRRAGPAGGSPAPTSGDIGAAGGVSSTSTI</sequence>
<dbReference type="PANTHER" id="PTHR22883:SF203">
    <property type="entry name" value="PALMITOYLTRANSFERASE"/>
    <property type="match status" value="1"/>
</dbReference>
<feature type="region of interest" description="Disordered" evidence="8">
    <location>
        <begin position="251"/>
        <end position="319"/>
    </location>
</feature>
<keyword evidence="5 7" id="KW-0472">Membrane</keyword>
<evidence type="ECO:0000313" key="10">
    <source>
        <dbReference type="EMBL" id="CAH0372800.1"/>
    </source>
</evidence>
<dbReference type="OrthoDB" id="9909019at2759"/>
<keyword evidence="4 7" id="KW-1133">Transmembrane helix</keyword>
<dbReference type="GO" id="GO:0019706">
    <property type="term" value="F:protein-cysteine S-palmitoyltransferase activity"/>
    <property type="evidence" value="ECO:0007669"/>
    <property type="project" value="UniProtKB-EC"/>
</dbReference>
<comment type="catalytic activity">
    <reaction evidence="7">
        <text>L-cysteinyl-[protein] + hexadecanoyl-CoA = S-hexadecanoyl-L-cysteinyl-[protein] + CoA</text>
        <dbReference type="Rhea" id="RHEA:36683"/>
        <dbReference type="Rhea" id="RHEA-COMP:10131"/>
        <dbReference type="Rhea" id="RHEA-COMP:11032"/>
        <dbReference type="ChEBI" id="CHEBI:29950"/>
        <dbReference type="ChEBI" id="CHEBI:57287"/>
        <dbReference type="ChEBI" id="CHEBI:57379"/>
        <dbReference type="ChEBI" id="CHEBI:74151"/>
        <dbReference type="EC" id="2.3.1.225"/>
    </reaction>
</comment>
<dbReference type="EC" id="2.3.1.225" evidence="7"/>
<name>A0A8J2SJ29_9STRA</name>
<dbReference type="GO" id="GO:0006612">
    <property type="term" value="P:protein targeting to membrane"/>
    <property type="evidence" value="ECO:0007669"/>
    <property type="project" value="TreeGrafter"/>
</dbReference>
<evidence type="ECO:0000256" key="8">
    <source>
        <dbReference type="SAM" id="MobiDB-lite"/>
    </source>
</evidence>
<comment type="similarity">
    <text evidence="7">Belongs to the DHHC palmitoyltransferase family.</text>
</comment>
<evidence type="ECO:0000256" key="5">
    <source>
        <dbReference type="ARBA" id="ARBA00023136"/>
    </source>
</evidence>
<accession>A0A8J2SJ29</accession>
<feature type="compositionally biased region" description="Basic and acidic residues" evidence="8">
    <location>
        <begin position="280"/>
        <end position="290"/>
    </location>
</feature>
<dbReference type="InterPro" id="IPR039859">
    <property type="entry name" value="PFA4/ZDH16/20/ERF2-like"/>
</dbReference>
<evidence type="ECO:0000259" key="9">
    <source>
        <dbReference type="Pfam" id="PF01529"/>
    </source>
</evidence>
<reference evidence="10" key="1">
    <citation type="submission" date="2021-11" db="EMBL/GenBank/DDBJ databases">
        <authorList>
            <consortium name="Genoscope - CEA"/>
            <person name="William W."/>
        </authorList>
    </citation>
    <scope>NUCLEOTIDE SEQUENCE</scope>
</reference>